<dbReference type="EMBL" id="JAEAOA010002243">
    <property type="protein sequence ID" value="KAK3605211.1"/>
    <property type="molecule type" value="Genomic_DNA"/>
</dbReference>
<feature type="region of interest" description="Disordered" evidence="1">
    <location>
        <begin position="131"/>
        <end position="154"/>
    </location>
</feature>
<reference evidence="2" key="1">
    <citation type="journal article" date="2021" name="Genome Biol. Evol.">
        <title>A High-Quality Reference Genome for a Parasitic Bivalve with Doubly Uniparental Inheritance (Bivalvia: Unionida).</title>
        <authorList>
            <person name="Smith C.H."/>
        </authorList>
    </citation>
    <scope>NUCLEOTIDE SEQUENCE</scope>
    <source>
        <strain evidence="2">CHS0354</strain>
    </source>
</reference>
<keyword evidence="3" id="KW-1185">Reference proteome</keyword>
<dbReference type="AlphaFoldDB" id="A0AAE0T7L0"/>
<reference evidence="2" key="2">
    <citation type="journal article" date="2021" name="Genome Biol. Evol.">
        <title>Developing a high-quality reference genome for a parasitic bivalve with doubly uniparental inheritance (Bivalvia: Unionida).</title>
        <authorList>
            <person name="Smith C.H."/>
        </authorList>
    </citation>
    <scope>NUCLEOTIDE SEQUENCE</scope>
    <source>
        <strain evidence="2">CHS0354</strain>
        <tissue evidence="2">Mantle</tissue>
    </source>
</reference>
<comment type="caution">
    <text evidence="2">The sequence shown here is derived from an EMBL/GenBank/DDBJ whole genome shotgun (WGS) entry which is preliminary data.</text>
</comment>
<name>A0AAE0T7L0_9BIVA</name>
<evidence type="ECO:0000313" key="2">
    <source>
        <dbReference type="EMBL" id="KAK3605211.1"/>
    </source>
</evidence>
<evidence type="ECO:0000313" key="3">
    <source>
        <dbReference type="Proteomes" id="UP001195483"/>
    </source>
</evidence>
<gene>
    <name evidence="2" type="ORF">CHS0354_038648</name>
</gene>
<accession>A0AAE0T7L0</accession>
<sequence length="187" mass="21638">MHQQGENIRTKIDGEMLKGISKIQNRPLPVPTTTCRRPYRPIFANHKRKSRSLHNLFDTAHDAFYPLTGGLSLQLLHSHSIIMSRNRVNGTRDNDSIKKRRFSDCEDNQLNNISDDEDGFKLEFMYAKDRKEQDKKTDGDKHNASTNSESLINLRHDVFEQDPQENLYSTINEDALSVYDKESTSEI</sequence>
<protein>
    <submittedName>
        <fullName evidence="2">Uncharacterized protein</fullName>
    </submittedName>
</protein>
<feature type="compositionally biased region" description="Basic and acidic residues" evidence="1">
    <location>
        <begin position="131"/>
        <end position="143"/>
    </location>
</feature>
<evidence type="ECO:0000256" key="1">
    <source>
        <dbReference type="SAM" id="MobiDB-lite"/>
    </source>
</evidence>
<organism evidence="2 3">
    <name type="scientific">Potamilus streckersoni</name>
    <dbReference type="NCBI Taxonomy" id="2493646"/>
    <lineage>
        <taxon>Eukaryota</taxon>
        <taxon>Metazoa</taxon>
        <taxon>Spiralia</taxon>
        <taxon>Lophotrochozoa</taxon>
        <taxon>Mollusca</taxon>
        <taxon>Bivalvia</taxon>
        <taxon>Autobranchia</taxon>
        <taxon>Heteroconchia</taxon>
        <taxon>Palaeoheterodonta</taxon>
        <taxon>Unionida</taxon>
        <taxon>Unionoidea</taxon>
        <taxon>Unionidae</taxon>
        <taxon>Ambleminae</taxon>
        <taxon>Lampsilini</taxon>
        <taxon>Potamilus</taxon>
    </lineage>
</organism>
<dbReference type="Proteomes" id="UP001195483">
    <property type="component" value="Unassembled WGS sequence"/>
</dbReference>
<reference evidence="2" key="3">
    <citation type="submission" date="2023-05" db="EMBL/GenBank/DDBJ databases">
        <authorList>
            <person name="Smith C.H."/>
        </authorList>
    </citation>
    <scope>NUCLEOTIDE SEQUENCE</scope>
    <source>
        <strain evidence="2">CHS0354</strain>
        <tissue evidence="2">Mantle</tissue>
    </source>
</reference>
<proteinExistence type="predicted"/>